<keyword evidence="3" id="KW-0998">Cell outer membrane</keyword>
<keyword evidence="4" id="KW-0798">TonB box</keyword>
<feature type="domain" description="TonB-dependent receptor plug" evidence="6">
    <location>
        <begin position="39"/>
        <end position="144"/>
    </location>
</feature>
<dbReference type="PANTHER" id="PTHR40980:SF3">
    <property type="entry name" value="TONB-DEPENDENT RECEPTOR-LIKE BETA-BARREL DOMAIN-CONTAINING PROTEIN"/>
    <property type="match status" value="1"/>
</dbReference>
<dbReference type="InterPro" id="IPR036942">
    <property type="entry name" value="Beta-barrel_TonB_sf"/>
</dbReference>
<sequence>MIPLSIFVVAQDNENEDEVEEVVVTGIKKSLISAIDIKRNNVGVVDAITAEDFGKFPDNNLAESLARVVGIGIDRSNVEGERVAVRGFGPELNLVTLNGRQMPTVPGQWGGGRSFNFGDISSHGISAVEVYKSTNSSFPSGGIGSTINMVTTKPLSINGSINSFSVDLLKDSTSEDGTKPEFNFVHSSNFGKFGFAVSGSFQDRNNIEEGTRESNWITVEDLAAVEGYSRVDKNATGITNGNQRTDGKTFYQEPSAYQIKENDRERTNAQVTFQYAFSDNLMGTLDYTYSKVEFSSVGQMFGSWLGGWTTTQGTINENGVYTDVVVGDRGYDHQLLWGDTVNENASVGLNLEWDYSDTLSFVFDYHDSSAEKEGTELPNELGFVAPANATISHFNGGKSGINTFAYDRPFDDDDYTYGSLYFRDAFKDNQMEQLQIKGKWENLDGAISDSIKSVEFGISRADSVFTDIRMEQINNATPGTAANSAIFNKTSTHGFMNAFLPDNLPTSYYFDLDKALALSEWENLFGAISAGPIDINDQIEESLDAIFVQVNMEFVVNDRPLNVVAGVRYEESDTTSTALEATPSVIRWDMVNGLIYPSGGEVPAARSGSNDIILPQLAMAYEMNEDTVLRFSYGKSMGRPSLQDLRSSFQFGNRDYLIPTASGGNPNLEPLESENIDLAYEYYYDEGSYLSINYFRKDIDNFISSDVSTGTISGLTNPATGEIGAFAQSCVQEWDQAGRPQTGFPGEGGTGHCVSQQALWSQSWMNIYQHMGWVAVAMSNGVDVSNGFPWGQCDYGGWWRCEPGYVDGTSADPLAIFEIMRPLNLESGSVDGFEVVLQHLFGDSGFGTQINATFVSGGDVDIDRDDTTRQFILPGLGDSSNFSFFYEDSFVTARVALNTRGETVAGFGNYDQPLYVEERNQWDLSLALNIAEDAVVFYEVQNVNDEPTRLYARYEEMLFLSQDHGPIHRLGFRYKF</sequence>
<evidence type="ECO:0000256" key="2">
    <source>
        <dbReference type="ARBA" id="ARBA00023136"/>
    </source>
</evidence>
<dbReference type="InterPro" id="IPR037066">
    <property type="entry name" value="Plug_dom_sf"/>
</dbReference>
<evidence type="ECO:0000259" key="5">
    <source>
        <dbReference type="Pfam" id="PF00593"/>
    </source>
</evidence>
<dbReference type="EMBL" id="SHBF01000031">
    <property type="protein sequence ID" value="RZO26209.1"/>
    <property type="molecule type" value="Genomic_DNA"/>
</dbReference>
<protein>
    <submittedName>
        <fullName evidence="7">TonB-dependent receptor</fullName>
    </submittedName>
</protein>
<dbReference type="Pfam" id="PF00593">
    <property type="entry name" value="TonB_dep_Rec_b-barrel"/>
    <property type="match status" value="1"/>
</dbReference>
<keyword evidence="2 4" id="KW-0472">Membrane</keyword>
<comment type="similarity">
    <text evidence="4">Belongs to the TonB-dependent receptor family.</text>
</comment>
<dbReference type="AlphaFoldDB" id="A0A520MYD4"/>
<dbReference type="Gene3D" id="2.40.170.20">
    <property type="entry name" value="TonB-dependent receptor, beta-barrel domain"/>
    <property type="match status" value="1"/>
</dbReference>
<dbReference type="Pfam" id="PF07715">
    <property type="entry name" value="Plug"/>
    <property type="match status" value="1"/>
</dbReference>
<evidence type="ECO:0000256" key="1">
    <source>
        <dbReference type="ARBA" id="ARBA00004442"/>
    </source>
</evidence>
<evidence type="ECO:0000256" key="3">
    <source>
        <dbReference type="ARBA" id="ARBA00023237"/>
    </source>
</evidence>
<dbReference type="GO" id="GO:0009279">
    <property type="term" value="C:cell outer membrane"/>
    <property type="evidence" value="ECO:0007669"/>
    <property type="project" value="UniProtKB-SubCell"/>
</dbReference>
<dbReference type="Gene3D" id="2.170.130.10">
    <property type="entry name" value="TonB-dependent receptor, plug domain"/>
    <property type="match status" value="1"/>
</dbReference>
<reference evidence="7 8" key="1">
    <citation type="submission" date="2019-02" db="EMBL/GenBank/DDBJ databases">
        <title>Prokaryotic population dynamics and viral predation in marine succession experiment using metagenomics: the confinement effect.</title>
        <authorList>
            <person name="Haro-Moreno J.M."/>
            <person name="Rodriguez-Valera F."/>
            <person name="Lopez-Perez M."/>
        </authorList>
    </citation>
    <scope>NUCLEOTIDE SEQUENCE [LARGE SCALE GENOMIC DNA]</scope>
    <source>
        <strain evidence="7">MED-G160</strain>
    </source>
</reference>
<comment type="subcellular location">
    <subcellularLocation>
        <location evidence="1 4">Cell outer membrane</location>
    </subcellularLocation>
</comment>
<dbReference type="PANTHER" id="PTHR40980">
    <property type="entry name" value="PLUG DOMAIN-CONTAINING PROTEIN"/>
    <property type="match status" value="1"/>
</dbReference>
<evidence type="ECO:0000256" key="4">
    <source>
        <dbReference type="RuleBase" id="RU003357"/>
    </source>
</evidence>
<evidence type="ECO:0000259" key="6">
    <source>
        <dbReference type="Pfam" id="PF07715"/>
    </source>
</evidence>
<organism evidence="7 8">
    <name type="scientific">SAR86 cluster bacterium</name>
    <dbReference type="NCBI Taxonomy" id="2030880"/>
    <lineage>
        <taxon>Bacteria</taxon>
        <taxon>Pseudomonadati</taxon>
        <taxon>Pseudomonadota</taxon>
        <taxon>Gammaproteobacteria</taxon>
        <taxon>SAR86 cluster</taxon>
    </lineage>
</organism>
<accession>A0A520MYD4</accession>
<keyword evidence="7" id="KW-0675">Receptor</keyword>
<comment type="caution">
    <text evidence="7">The sequence shown here is derived from an EMBL/GenBank/DDBJ whole genome shotgun (WGS) entry which is preliminary data.</text>
</comment>
<dbReference type="InterPro" id="IPR012910">
    <property type="entry name" value="Plug_dom"/>
</dbReference>
<evidence type="ECO:0000313" key="7">
    <source>
        <dbReference type="EMBL" id="RZO26209.1"/>
    </source>
</evidence>
<feature type="domain" description="TonB-dependent receptor-like beta-barrel" evidence="5">
    <location>
        <begin position="400"/>
        <end position="716"/>
    </location>
</feature>
<proteinExistence type="inferred from homology"/>
<dbReference type="SUPFAM" id="SSF56935">
    <property type="entry name" value="Porins"/>
    <property type="match status" value="1"/>
</dbReference>
<gene>
    <name evidence="7" type="ORF">EVA93_04340</name>
</gene>
<name>A0A520MYD4_9GAMM</name>
<dbReference type="NCBIfam" id="TIGR01782">
    <property type="entry name" value="TonB-Xanth-Caul"/>
    <property type="match status" value="1"/>
</dbReference>
<dbReference type="InterPro" id="IPR000531">
    <property type="entry name" value="Beta-barrel_TonB"/>
</dbReference>
<evidence type="ECO:0000313" key="8">
    <source>
        <dbReference type="Proteomes" id="UP000318710"/>
    </source>
</evidence>
<dbReference type="Proteomes" id="UP000318710">
    <property type="component" value="Unassembled WGS sequence"/>
</dbReference>
<dbReference type="InterPro" id="IPR010104">
    <property type="entry name" value="TonB_rcpt_bac"/>
</dbReference>